<reference evidence="2 3" key="1">
    <citation type="journal article" date="2012" name="Genome Biol.">
        <title>The genome of the polar eukaryotic microalga coccomyxa subellipsoidea reveals traits of cold adaptation.</title>
        <authorList>
            <person name="Blanc G."/>
            <person name="Agarkova I."/>
            <person name="Grimwood J."/>
            <person name="Kuo A."/>
            <person name="Brueggeman A."/>
            <person name="Dunigan D."/>
            <person name="Gurnon J."/>
            <person name="Ladunga I."/>
            <person name="Lindquist E."/>
            <person name="Lucas S."/>
            <person name="Pangilinan J."/>
            <person name="Proschold T."/>
            <person name="Salamov A."/>
            <person name="Schmutz J."/>
            <person name="Weeks D."/>
            <person name="Yamada T."/>
            <person name="Claverie J.M."/>
            <person name="Grigoriev I."/>
            <person name="Van Etten J."/>
            <person name="Lomsadze A."/>
            <person name="Borodovsky M."/>
        </authorList>
    </citation>
    <scope>NUCLEOTIDE SEQUENCE [LARGE SCALE GENOMIC DNA]</scope>
    <source>
        <strain evidence="2 3">C-169</strain>
    </source>
</reference>
<evidence type="ECO:0000256" key="1">
    <source>
        <dbReference type="SAM" id="SignalP"/>
    </source>
</evidence>
<dbReference type="SUPFAM" id="SSF50630">
    <property type="entry name" value="Acid proteases"/>
    <property type="match status" value="1"/>
</dbReference>
<dbReference type="EMBL" id="AGSI01000001">
    <property type="protein sequence ID" value="EIE27610.1"/>
    <property type="molecule type" value="Genomic_DNA"/>
</dbReference>
<sequence>MTMTMPCLLSVCARTGAVAVARVAAVAAAAVVVAEEAVNAISPVIELYTVSMPFVHGKFNAGRKGSMTRDMYVDTGASISCISQSAYNRDHDLLKGAGAKLVKLQEPMRLDMFNKSGSVVTEIVMGAEFQIGDALYSSHLFVVPDVGYDYLLGSDFMARYAVKPLYYRNQLELGCAKSASNKRLPSYQRVRMFFTGRTVRLAVKGPSSLG</sequence>
<dbReference type="OrthoDB" id="580281at2759"/>
<dbReference type="KEGG" id="csl:COCSUDRAFT_39230"/>
<dbReference type="RefSeq" id="XP_005652154.1">
    <property type="nucleotide sequence ID" value="XM_005652097.1"/>
</dbReference>
<keyword evidence="3" id="KW-1185">Reference proteome</keyword>
<dbReference type="AlphaFoldDB" id="I0ZAE1"/>
<dbReference type="CDD" id="cd00303">
    <property type="entry name" value="retropepsin_like"/>
    <property type="match status" value="1"/>
</dbReference>
<gene>
    <name evidence="2" type="ORF">COCSUDRAFT_39230</name>
</gene>
<dbReference type="InterPro" id="IPR021109">
    <property type="entry name" value="Peptidase_aspartic_dom_sf"/>
</dbReference>
<organism evidence="2 3">
    <name type="scientific">Coccomyxa subellipsoidea (strain C-169)</name>
    <name type="common">Green microalga</name>
    <dbReference type="NCBI Taxonomy" id="574566"/>
    <lineage>
        <taxon>Eukaryota</taxon>
        <taxon>Viridiplantae</taxon>
        <taxon>Chlorophyta</taxon>
        <taxon>core chlorophytes</taxon>
        <taxon>Trebouxiophyceae</taxon>
        <taxon>Trebouxiophyceae incertae sedis</taxon>
        <taxon>Coccomyxaceae</taxon>
        <taxon>Coccomyxa</taxon>
        <taxon>Coccomyxa subellipsoidea</taxon>
    </lineage>
</organism>
<name>I0ZAE1_COCSC</name>
<proteinExistence type="predicted"/>
<dbReference type="Gene3D" id="2.40.70.10">
    <property type="entry name" value="Acid Proteases"/>
    <property type="match status" value="1"/>
</dbReference>
<protein>
    <recommendedName>
        <fullName evidence="4">Peptidase A2 domain-containing protein</fullName>
    </recommendedName>
</protein>
<dbReference type="Proteomes" id="UP000007264">
    <property type="component" value="Unassembled WGS sequence"/>
</dbReference>
<evidence type="ECO:0000313" key="3">
    <source>
        <dbReference type="Proteomes" id="UP000007264"/>
    </source>
</evidence>
<evidence type="ECO:0000313" key="2">
    <source>
        <dbReference type="EMBL" id="EIE27610.1"/>
    </source>
</evidence>
<keyword evidence="1" id="KW-0732">Signal</keyword>
<feature type="chain" id="PRO_5003637592" description="Peptidase A2 domain-containing protein" evidence="1">
    <location>
        <begin position="18"/>
        <end position="210"/>
    </location>
</feature>
<dbReference type="GeneID" id="17045625"/>
<accession>I0ZAE1</accession>
<comment type="caution">
    <text evidence="2">The sequence shown here is derived from an EMBL/GenBank/DDBJ whole genome shotgun (WGS) entry which is preliminary data.</text>
</comment>
<feature type="signal peptide" evidence="1">
    <location>
        <begin position="1"/>
        <end position="17"/>
    </location>
</feature>
<evidence type="ECO:0008006" key="4">
    <source>
        <dbReference type="Google" id="ProtNLM"/>
    </source>
</evidence>